<gene>
    <name evidence="2" type="ORF">NDN08_000739</name>
</gene>
<organism evidence="2 3">
    <name type="scientific">Rhodosorus marinus</name>
    <dbReference type="NCBI Taxonomy" id="101924"/>
    <lineage>
        <taxon>Eukaryota</taxon>
        <taxon>Rhodophyta</taxon>
        <taxon>Stylonematophyceae</taxon>
        <taxon>Stylonematales</taxon>
        <taxon>Stylonemataceae</taxon>
        <taxon>Rhodosorus</taxon>
    </lineage>
</organism>
<feature type="coiled-coil region" evidence="1">
    <location>
        <begin position="252"/>
        <end position="279"/>
    </location>
</feature>
<comment type="caution">
    <text evidence="2">The sequence shown here is derived from an EMBL/GenBank/DDBJ whole genome shotgun (WGS) entry which is preliminary data.</text>
</comment>
<evidence type="ECO:0000313" key="2">
    <source>
        <dbReference type="EMBL" id="KAJ8904214.1"/>
    </source>
</evidence>
<dbReference type="Proteomes" id="UP001157974">
    <property type="component" value="Unassembled WGS sequence"/>
</dbReference>
<sequence length="284" mass="33141">MEVFERFRGKFDVKKAQNQKKFGDELRFAKQRKANENVSPIELDQIKEQNESYEERIRALEEELKTALDKGRSAELLQDDVTKLEETVKELRSDNRELATQLKNTRTGMGRLVAEKNGCMKQAAQLNCDVIDTKKQVNFLKSQVVLSEQEKHAIKSYLVQVHYALTGRSDQTALLPARERLNAIVVDETMKRLLVNLEQIKPGTHEAKTFEVAEQRNFVRKHFAKLRINFLRNSPMKYDDLKHDEEEIERSFAAVDELMESMDRENLRLEEELRMLQLSTVSIK</sequence>
<proteinExistence type="predicted"/>
<protein>
    <submittedName>
        <fullName evidence="2">Uncharacterized protein</fullName>
    </submittedName>
</protein>
<reference evidence="2 3" key="1">
    <citation type="journal article" date="2023" name="Nat. Commun.">
        <title>Origin of minicircular mitochondrial genomes in red algae.</title>
        <authorList>
            <person name="Lee Y."/>
            <person name="Cho C.H."/>
            <person name="Lee Y.M."/>
            <person name="Park S.I."/>
            <person name="Yang J.H."/>
            <person name="West J.A."/>
            <person name="Bhattacharya D."/>
            <person name="Yoon H.S."/>
        </authorList>
    </citation>
    <scope>NUCLEOTIDE SEQUENCE [LARGE SCALE GENOMIC DNA]</scope>
    <source>
        <strain evidence="2 3">CCMP1338</strain>
        <tissue evidence="2">Whole cell</tissue>
    </source>
</reference>
<evidence type="ECO:0000313" key="3">
    <source>
        <dbReference type="Proteomes" id="UP001157974"/>
    </source>
</evidence>
<dbReference type="AlphaFoldDB" id="A0AAV8UP50"/>
<keyword evidence="1" id="KW-0175">Coiled coil</keyword>
<evidence type="ECO:0000256" key="1">
    <source>
        <dbReference type="SAM" id="Coils"/>
    </source>
</evidence>
<accession>A0AAV8UP50</accession>
<feature type="coiled-coil region" evidence="1">
    <location>
        <begin position="43"/>
        <end position="101"/>
    </location>
</feature>
<name>A0AAV8UP50_9RHOD</name>
<dbReference type="EMBL" id="JAMWBK010000006">
    <property type="protein sequence ID" value="KAJ8904214.1"/>
    <property type="molecule type" value="Genomic_DNA"/>
</dbReference>
<keyword evidence="3" id="KW-1185">Reference proteome</keyword>